<keyword evidence="3" id="KW-1185">Reference proteome</keyword>
<evidence type="ECO:0000313" key="2">
    <source>
        <dbReference type="EMBL" id="KAJ3832828.1"/>
    </source>
</evidence>
<comment type="caution">
    <text evidence="2">The sequence shown here is derived from an EMBL/GenBank/DDBJ whole genome shotgun (WGS) entry which is preliminary data.</text>
</comment>
<feature type="chain" id="PRO_5041347923" evidence="1">
    <location>
        <begin position="32"/>
        <end position="218"/>
    </location>
</feature>
<feature type="non-terminal residue" evidence="2">
    <location>
        <position position="218"/>
    </location>
</feature>
<evidence type="ECO:0000313" key="3">
    <source>
        <dbReference type="Proteomes" id="UP001163846"/>
    </source>
</evidence>
<protein>
    <submittedName>
        <fullName evidence="2">Uncharacterized protein</fullName>
    </submittedName>
</protein>
<sequence>MFMQQLSPRLLHTSTTIFSLFLAFIALTVVASPLGIPVPQDLTERMDEINVDTTHEKSLIHGIDRNQSQRPPQTQTQKPTYTLRLARFDPIKDEWILNTVDFAVNQELYVVFETIAFAPLRWGRQLLHGSISPENSIMLGPGRRTDIILTEDQYTRALHNLWNEGRDFLQYTGGKTSDVEISAAVIRVRFDAFILVTAWRSGCVRSTSYFASERTALC</sequence>
<organism evidence="2 3">
    <name type="scientific">Lentinula raphanica</name>
    <dbReference type="NCBI Taxonomy" id="153919"/>
    <lineage>
        <taxon>Eukaryota</taxon>
        <taxon>Fungi</taxon>
        <taxon>Dikarya</taxon>
        <taxon>Basidiomycota</taxon>
        <taxon>Agaricomycotina</taxon>
        <taxon>Agaricomycetes</taxon>
        <taxon>Agaricomycetidae</taxon>
        <taxon>Agaricales</taxon>
        <taxon>Marasmiineae</taxon>
        <taxon>Omphalotaceae</taxon>
        <taxon>Lentinula</taxon>
    </lineage>
</organism>
<accession>A0AA38NYJ3</accession>
<keyword evidence="1" id="KW-0732">Signal</keyword>
<dbReference type="Proteomes" id="UP001163846">
    <property type="component" value="Unassembled WGS sequence"/>
</dbReference>
<evidence type="ECO:0000256" key="1">
    <source>
        <dbReference type="SAM" id="SignalP"/>
    </source>
</evidence>
<dbReference type="EMBL" id="MU806843">
    <property type="protein sequence ID" value="KAJ3832828.1"/>
    <property type="molecule type" value="Genomic_DNA"/>
</dbReference>
<name>A0AA38NYJ3_9AGAR</name>
<reference evidence="2" key="1">
    <citation type="submission" date="2022-08" db="EMBL/GenBank/DDBJ databases">
        <authorList>
            <consortium name="DOE Joint Genome Institute"/>
            <person name="Min B."/>
            <person name="Riley R."/>
            <person name="Sierra-Patev S."/>
            <person name="Naranjo-Ortiz M."/>
            <person name="Looney B."/>
            <person name="Konkel Z."/>
            <person name="Slot J.C."/>
            <person name="Sakamoto Y."/>
            <person name="Steenwyk J.L."/>
            <person name="Rokas A."/>
            <person name="Carro J."/>
            <person name="Camarero S."/>
            <person name="Ferreira P."/>
            <person name="Molpeceres G."/>
            <person name="Ruiz-Duenas F.J."/>
            <person name="Serrano A."/>
            <person name="Henrissat B."/>
            <person name="Drula E."/>
            <person name="Hughes K.W."/>
            <person name="Mata J.L."/>
            <person name="Ishikawa N.K."/>
            <person name="Vargas-Isla R."/>
            <person name="Ushijima S."/>
            <person name="Smith C.A."/>
            <person name="Ahrendt S."/>
            <person name="Andreopoulos W."/>
            <person name="He G."/>
            <person name="Labutti K."/>
            <person name="Lipzen A."/>
            <person name="Ng V."/>
            <person name="Sandor L."/>
            <person name="Barry K."/>
            <person name="Martinez A.T."/>
            <person name="Xiao Y."/>
            <person name="Gibbons J.G."/>
            <person name="Terashima K."/>
            <person name="Hibbett D.S."/>
            <person name="Grigoriev I.V."/>
        </authorList>
    </citation>
    <scope>NUCLEOTIDE SEQUENCE</scope>
    <source>
        <strain evidence="2">TFB9207</strain>
    </source>
</reference>
<gene>
    <name evidence="2" type="ORF">F5878DRAFT_634096</name>
</gene>
<proteinExistence type="predicted"/>
<dbReference type="AlphaFoldDB" id="A0AA38NYJ3"/>
<feature type="signal peptide" evidence="1">
    <location>
        <begin position="1"/>
        <end position="31"/>
    </location>
</feature>